<dbReference type="GO" id="GO:0006355">
    <property type="term" value="P:regulation of DNA-templated transcription"/>
    <property type="evidence" value="ECO:0007669"/>
    <property type="project" value="InterPro"/>
</dbReference>
<accession>A0A518D4J8</accession>
<evidence type="ECO:0000256" key="5">
    <source>
        <dbReference type="ARBA" id="ARBA00023163"/>
    </source>
</evidence>
<keyword evidence="1 6" id="KW-0597">Phosphoprotein</keyword>
<dbReference type="SUPFAM" id="SSF46894">
    <property type="entry name" value="C-terminal effector domain of the bipartite response regulators"/>
    <property type="match status" value="1"/>
</dbReference>
<dbReference type="PANTHER" id="PTHR48111">
    <property type="entry name" value="REGULATOR OF RPOS"/>
    <property type="match status" value="1"/>
</dbReference>
<dbReference type="GO" id="GO:0005829">
    <property type="term" value="C:cytosol"/>
    <property type="evidence" value="ECO:0007669"/>
    <property type="project" value="TreeGrafter"/>
</dbReference>
<dbReference type="Proteomes" id="UP000319342">
    <property type="component" value="Chromosome"/>
</dbReference>
<keyword evidence="4 7" id="KW-0238">DNA-binding</keyword>
<organism evidence="10 11">
    <name type="scientific">Rohdeia mirabilis</name>
    <dbReference type="NCBI Taxonomy" id="2528008"/>
    <lineage>
        <taxon>Bacteria</taxon>
        <taxon>Pseudomonadati</taxon>
        <taxon>Planctomycetota</taxon>
        <taxon>Planctomycetia</taxon>
        <taxon>Planctomycetia incertae sedis</taxon>
        <taxon>Rohdeia</taxon>
    </lineage>
</organism>
<name>A0A518D4J8_9BACT</name>
<evidence type="ECO:0000259" key="9">
    <source>
        <dbReference type="PROSITE" id="PS51755"/>
    </source>
</evidence>
<dbReference type="Pfam" id="PF00072">
    <property type="entry name" value="Response_reg"/>
    <property type="match status" value="1"/>
</dbReference>
<dbReference type="OrthoDB" id="272875at2"/>
<dbReference type="GO" id="GO:0000976">
    <property type="term" value="F:transcription cis-regulatory region binding"/>
    <property type="evidence" value="ECO:0007669"/>
    <property type="project" value="TreeGrafter"/>
</dbReference>
<dbReference type="RefSeq" id="WP_145191557.1">
    <property type="nucleotide sequence ID" value="NZ_CP036290.1"/>
</dbReference>
<evidence type="ECO:0000313" key="11">
    <source>
        <dbReference type="Proteomes" id="UP000319342"/>
    </source>
</evidence>
<evidence type="ECO:0000256" key="7">
    <source>
        <dbReference type="PROSITE-ProRule" id="PRU01091"/>
    </source>
</evidence>
<dbReference type="InterPro" id="IPR036388">
    <property type="entry name" value="WH-like_DNA-bd_sf"/>
</dbReference>
<dbReference type="Gene3D" id="1.10.10.10">
    <property type="entry name" value="Winged helix-like DNA-binding domain superfamily/Winged helix DNA-binding domain"/>
    <property type="match status" value="1"/>
</dbReference>
<keyword evidence="11" id="KW-1185">Reference proteome</keyword>
<dbReference type="Gene3D" id="3.40.50.2300">
    <property type="match status" value="1"/>
</dbReference>
<dbReference type="InterPro" id="IPR001789">
    <property type="entry name" value="Sig_transdc_resp-reg_receiver"/>
</dbReference>
<evidence type="ECO:0000256" key="6">
    <source>
        <dbReference type="PROSITE-ProRule" id="PRU00169"/>
    </source>
</evidence>
<gene>
    <name evidence="10" type="primary">phoB</name>
    <name evidence="10" type="ORF">Pla163_35560</name>
</gene>
<dbReference type="FunFam" id="3.40.50.2300:FF:000001">
    <property type="entry name" value="DNA-binding response regulator PhoB"/>
    <property type="match status" value="1"/>
</dbReference>
<evidence type="ECO:0000256" key="1">
    <source>
        <dbReference type="ARBA" id="ARBA00022553"/>
    </source>
</evidence>
<keyword evidence="3" id="KW-0805">Transcription regulation</keyword>
<dbReference type="SMART" id="SM00862">
    <property type="entry name" value="Trans_reg_C"/>
    <property type="match status" value="1"/>
</dbReference>
<dbReference type="CDD" id="cd00383">
    <property type="entry name" value="trans_reg_C"/>
    <property type="match status" value="1"/>
</dbReference>
<keyword evidence="5" id="KW-0804">Transcription</keyword>
<dbReference type="InterPro" id="IPR011006">
    <property type="entry name" value="CheY-like_superfamily"/>
</dbReference>
<dbReference type="InterPro" id="IPR016032">
    <property type="entry name" value="Sig_transdc_resp-reg_C-effctor"/>
</dbReference>
<dbReference type="GO" id="GO:0000156">
    <property type="term" value="F:phosphorelay response regulator activity"/>
    <property type="evidence" value="ECO:0007669"/>
    <property type="project" value="TreeGrafter"/>
</dbReference>
<dbReference type="EMBL" id="CP036290">
    <property type="protein sequence ID" value="QDU86405.1"/>
    <property type="molecule type" value="Genomic_DNA"/>
</dbReference>
<evidence type="ECO:0000256" key="4">
    <source>
        <dbReference type="ARBA" id="ARBA00023125"/>
    </source>
</evidence>
<proteinExistence type="predicted"/>
<dbReference type="SMART" id="SM00448">
    <property type="entry name" value="REC"/>
    <property type="match status" value="1"/>
</dbReference>
<feature type="DNA-binding region" description="OmpR/PhoB-type" evidence="7">
    <location>
        <begin position="136"/>
        <end position="232"/>
    </location>
</feature>
<dbReference type="InterPro" id="IPR039420">
    <property type="entry name" value="WalR-like"/>
</dbReference>
<dbReference type="PANTHER" id="PTHR48111:SF4">
    <property type="entry name" value="DNA-BINDING DUAL TRANSCRIPTIONAL REGULATOR OMPR"/>
    <property type="match status" value="1"/>
</dbReference>
<dbReference type="Pfam" id="PF00486">
    <property type="entry name" value="Trans_reg_C"/>
    <property type="match status" value="1"/>
</dbReference>
<feature type="domain" description="OmpR/PhoB-type" evidence="9">
    <location>
        <begin position="136"/>
        <end position="232"/>
    </location>
</feature>
<feature type="domain" description="Response regulatory" evidence="8">
    <location>
        <begin position="9"/>
        <end position="125"/>
    </location>
</feature>
<protein>
    <submittedName>
        <fullName evidence="10">Phosphate regulon transcriptional regulatory protein PhoB</fullName>
    </submittedName>
</protein>
<dbReference type="SUPFAM" id="SSF52172">
    <property type="entry name" value="CheY-like"/>
    <property type="match status" value="1"/>
</dbReference>
<evidence type="ECO:0000259" key="8">
    <source>
        <dbReference type="PROSITE" id="PS50110"/>
    </source>
</evidence>
<reference evidence="10 11" key="1">
    <citation type="submission" date="2019-02" db="EMBL/GenBank/DDBJ databases">
        <title>Deep-cultivation of Planctomycetes and their phenomic and genomic characterization uncovers novel biology.</title>
        <authorList>
            <person name="Wiegand S."/>
            <person name="Jogler M."/>
            <person name="Boedeker C."/>
            <person name="Pinto D."/>
            <person name="Vollmers J."/>
            <person name="Rivas-Marin E."/>
            <person name="Kohn T."/>
            <person name="Peeters S.H."/>
            <person name="Heuer A."/>
            <person name="Rast P."/>
            <person name="Oberbeckmann S."/>
            <person name="Bunk B."/>
            <person name="Jeske O."/>
            <person name="Meyerdierks A."/>
            <person name="Storesund J.E."/>
            <person name="Kallscheuer N."/>
            <person name="Luecker S."/>
            <person name="Lage O.M."/>
            <person name="Pohl T."/>
            <person name="Merkel B.J."/>
            <person name="Hornburger P."/>
            <person name="Mueller R.-W."/>
            <person name="Bruemmer F."/>
            <person name="Labrenz M."/>
            <person name="Spormann A.M."/>
            <person name="Op den Camp H."/>
            <person name="Overmann J."/>
            <person name="Amann R."/>
            <person name="Jetten M.S.M."/>
            <person name="Mascher T."/>
            <person name="Medema M.H."/>
            <person name="Devos D.P."/>
            <person name="Kaster A.-K."/>
            <person name="Ovreas L."/>
            <person name="Rohde M."/>
            <person name="Galperin M.Y."/>
            <person name="Jogler C."/>
        </authorList>
    </citation>
    <scope>NUCLEOTIDE SEQUENCE [LARGE SCALE GENOMIC DNA]</scope>
    <source>
        <strain evidence="10 11">Pla163</strain>
    </source>
</reference>
<evidence type="ECO:0000256" key="2">
    <source>
        <dbReference type="ARBA" id="ARBA00023012"/>
    </source>
</evidence>
<keyword evidence="2" id="KW-0902">Two-component regulatory system</keyword>
<dbReference type="InterPro" id="IPR001867">
    <property type="entry name" value="OmpR/PhoB-type_DNA-bd"/>
</dbReference>
<feature type="modified residue" description="4-aspartylphosphate" evidence="6">
    <location>
        <position position="58"/>
    </location>
</feature>
<evidence type="ECO:0000313" key="10">
    <source>
        <dbReference type="EMBL" id="QDU86405.1"/>
    </source>
</evidence>
<evidence type="ECO:0000256" key="3">
    <source>
        <dbReference type="ARBA" id="ARBA00023015"/>
    </source>
</evidence>
<dbReference type="GO" id="GO:0032993">
    <property type="term" value="C:protein-DNA complex"/>
    <property type="evidence" value="ECO:0007669"/>
    <property type="project" value="TreeGrafter"/>
</dbReference>
<dbReference type="AlphaFoldDB" id="A0A518D4J8"/>
<dbReference type="PROSITE" id="PS51755">
    <property type="entry name" value="OMPR_PHOB"/>
    <property type="match status" value="1"/>
</dbReference>
<dbReference type="PROSITE" id="PS50110">
    <property type="entry name" value="RESPONSE_REGULATORY"/>
    <property type="match status" value="1"/>
</dbReference>
<sequence length="232" mass="26243">MVSDSNTESVLVVEDETDLRELLELHLLREGFRVLTAEDGRRGFEIAASERPDLVVLDWMLPTMSGPEVARLLRGRKDTRSIGILMLTAKGEEGDVVEGLESGADDYVTKPFRPKELISRVKAVLRRRAVEDDREKRHIVVGKLTMDRDRFELLVDSEPVILTRAEFRLLWTLLNHPGRVFTRGELAEEITAGESIILERNVDVHVSAVRKKLGDDGDVIQTVRGIGYRCKD</sequence>